<evidence type="ECO:0000256" key="2">
    <source>
        <dbReference type="ARBA" id="ARBA00023125"/>
    </source>
</evidence>
<evidence type="ECO:0000313" key="7">
    <source>
        <dbReference type="Proteomes" id="UP000198660"/>
    </source>
</evidence>
<dbReference type="PROSITE" id="PS50949">
    <property type="entry name" value="HTH_GNTR"/>
    <property type="match status" value="1"/>
</dbReference>
<accession>A0A1I6RND4</accession>
<feature type="compositionally biased region" description="Polar residues" evidence="4">
    <location>
        <begin position="42"/>
        <end position="51"/>
    </location>
</feature>
<dbReference type="GO" id="GO:0003700">
    <property type="term" value="F:DNA-binding transcription factor activity"/>
    <property type="evidence" value="ECO:0007669"/>
    <property type="project" value="InterPro"/>
</dbReference>
<dbReference type="RefSeq" id="WP_245838708.1">
    <property type="nucleotide sequence ID" value="NZ_FPAA01000005.1"/>
</dbReference>
<feature type="region of interest" description="Disordered" evidence="4">
    <location>
        <begin position="30"/>
        <end position="51"/>
    </location>
</feature>
<keyword evidence="2" id="KW-0238">DNA-binding</keyword>
<evidence type="ECO:0000256" key="4">
    <source>
        <dbReference type="SAM" id="MobiDB-lite"/>
    </source>
</evidence>
<keyword evidence="3" id="KW-0804">Transcription</keyword>
<protein>
    <submittedName>
        <fullName evidence="6">GntR family transcriptional regulator</fullName>
    </submittedName>
</protein>
<organism evidence="6 7">
    <name type="scientific">Marininema halotolerans</name>
    <dbReference type="NCBI Taxonomy" id="1155944"/>
    <lineage>
        <taxon>Bacteria</taxon>
        <taxon>Bacillati</taxon>
        <taxon>Bacillota</taxon>
        <taxon>Bacilli</taxon>
        <taxon>Bacillales</taxon>
        <taxon>Thermoactinomycetaceae</taxon>
        <taxon>Marininema</taxon>
    </lineage>
</organism>
<dbReference type="InterPro" id="IPR036390">
    <property type="entry name" value="WH_DNA-bd_sf"/>
</dbReference>
<dbReference type="PANTHER" id="PTHR38445">
    <property type="entry name" value="HTH-TYPE TRANSCRIPTIONAL REPRESSOR YTRA"/>
    <property type="match status" value="1"/>
</dbReference>
<proteinExistence type="predicted"/>
<evidence type="ECO:0000256" key="3">
    <source>
        <dbReference type="ARBA" id="ARBA00023163"/>
    </source>
</evidence>
<keyword evidence="1" id="KW-0805">Transcription regulation</keyword>
<dbReference type="InterPro" id="IPR036388">
    <property type="entry name" value="WH-like_DNA-bd_sf"/>
</dbReference>
<dbReference type="InterPro" id="IPR000524">
    <property type="entry name" value="Tscrpt_reg_HTH_GntR"/>
</dbReference>
<evidence type="ECO:0000313" key="6">
    <source>
        <dbReference type="EMBL" id="SFS66215.1"/>
    </source>
</evidence>
<name>A0A1I6RND4_9BACL</name>
<dbReference type="SMART" id="SM00345">
    <property type="entry name" value="HTH_GNTR"/>
    <property type="match status" value="1"/>
</dbReference>
<dbReference type="CDD" id="cd07377">
    <property type="entry name" value="WHTH_GntR"/>
    <property type="match status" value="1"/>
</dbReference>
<dbReference type="EMBL" id="FPAA01000005">
    <property type="protein sequence ID" value="SFS66215.1"/>
    <property type="molecule type" value="Genomic_DNA"/>
</dbReference>
<dbReference type="AlphaFoldDB" id="A0A1I6RND4"/>
<evidence type="ECO:0000256" key="1">
    <source>
        <dbReference type="ARBA" id="ARBA00023015"/>
    </source>
</evidence>
<dbReference type="Gene3D" id="1.10.10.10">
    <property type="entry name" value="Winged helix-like DNA-binding domain superfamily/Winged helix DNA-binding domain"/>
    <property type="match status" value="1"/>
</dbReference>
<dbReference type="GO" id="GO:0003677">
    <property type="term" value="F:DNA binding"/>
    <property type="evidence" value="ECO:0007669"/>
    <property type="project" value="UniProtKB-KW"/>
</dbReference>
<dbReference type="SUPFAM" id="SSF46785">
    <property type="entry name" value="Winged helix' DNA-binding domain"/>
    <property type="match status" value="1"/>
</dbReference>
<feature type="domain" description="HTH gntR-type" evidence="5">
    <location>
        <begin position="9"/>
        <end position="77"/>
    </location>
</feature>
<gene>
    <name evidence="6" type="ORF">SAMN05444972_105233</name>
</gene>
<dbReference type="PANTHER" id="PTHR38445:SF6">
    <property type="entry name" value="GNTR-FAMILY TRANSCRIPTIONAL REGULATOR"/>
    <property type="match status" value="1"/>
</dbReference>
<reference evidence="7" key="1">
    <citation type="submission" date="2016-10" db="EMBL/GenBank/DDBJ databases">
        <authorList>
            <person name="Varghese N."/>
            <person name="Submissions S."/>
        </authorList>
    </citation>
    <scope>NUCLEOTIDE SEQUENCE [LARGE SCALE GENOMIC DNA]</scope>
    <source>
        <strain evidence="7">DSM 45789</strain>
    </source>
</reference>
<evidence type="ECO:0000259" key="5">
    <source>
        <dbReference type="PROSITE" id="PS50949"/>
    </source>
</evidence>
<dbReference type="Pfam" id="PF00392">
    <property type="entry name" value="GntR"/>
    <property type="match status" value="1"/>
</dbReference>
<sequence>MAVQYDQSSPIYLQLAEKIRRRILRHELDPGDKMPSVRDMAVQSNVNPNTVQRTYSELERMGIVESRRGQGTFITENEERLEQLRDEMRQSQIASFVEGMNEMGFTSKEILSGLTHYLEQHEEASTHDTT</sequence>
<dbReference type="Proteomes" id="UP000198660">
    <property type="component" value="Unassembled WGS sequence"/>
</dbReference>
<keyword evidence="7" id="KW-1185">Reference proteome</keyword>